<feature type="domain" description="HTH merR-type" evidence="5">
    <location>
        <begin position="1"/>
        <end position="69"/>
    </location>
</feature>
<dbReference type="RefSeq" id="WP_379832484.1">
    <property type="nucleotide sequence ID" value="NZ_JBHSSC010000043.1"/>
</dbReference>
<dbReference type="SMART" id="SM00422">
    <property type="entry name" value="HTH_MERR"/>
    <property type="match status" value="1"/>
</dbReference>
<organism evidence="6 7">
    <name type="scientific">Lactiplantibacillus daowaiensis</name>
    <dbReference type="NCBI Taxonomy" id="2559918"/>
    <lineage>
        <taxon>Bacteria</taxon>
        <taxon>Bacillati</taxon>
        <taxon>Bacillota</taxon>
        <taxon>Bacilli</taxon>
        <taxon>Lactobacillales</taxon>
        <taxon>Lactobacillaceae</taxon>
        <taxon>Lactiplantibacillus</taxon>
    </lineage>
</organism>
<protein>
    <submittedName>
        <fullName evidence="6">MerR family transcriptional regulator</fullName>
    </submittedName>
</protein>
<reference evidence="7" key="1">
    <citation type="journal article" date="2019" name="Int. J. Syst. Evol. Microbiol.">
        <title>The Global Catalogue of Microorganisms (GCM) 10K type strain sequencing project: providing services to taxonomists for standard genome sequencing and annotation.</title>
        <authorList>
            <consortium name="The Broad Institute Genomics Platform"/>
            <consortium name="The Broad Institute Genome Sequencing Center for Infectious Disease"/>
            <person name="Wu L."/>
            <person name="Ma J."/>
        </authorList>
    </citation>
    <scope>NUCLEOTIDE SEQUENCE [LARGE SCALE GENOMIC DNA]</scope>
    <source>
        <strain evidence="7">CCM 8933</strain>
    </source>
</reference>
<evidence type="ECO:0000256" key="3">
    <source>
        <dbReference type="ARBA" id="ARBA00023125"/>
    </source>
</evidence>
<dbReference type="Pfam" id="PF13411">
    <property type="entry name" value="MerR_1"/>
    <property type="match status" value="1"/>
</dbReference>
<proteinExistence type="predicted"/>
<comment type="caution">
    <text evidence="6">The sequence shown here is derived from an EMBL/GenBank/DDBJ whole genome shotgun (WGS) entry which is preliminary data.</text>
</comment>
<keyword evidence="2" id="KW-0805">Transcription regulation</keyword>
<dbReference type="PANTHER" id="PTHR30204">
    <property type="entry name" value="REDOX-CYCLING DRUG-SENSING TRANSCRIPTIONAL ACTIVATOR SOXR"/>
    <property type="match status" value="1"/>
</dbReference>
<keyword evidence="4" id="KW-0804">Transcription</keyword>
<dbReference type="InterPro" id="IPR000551">
    <property type="entry name" value="MerR-type_HTH_dom"/>
</dbReference>
<dbReference type="Gene3D" id="1.10.1660.10">
    <property type="match status" value="1"/>
</dbReference>
<dbReference type="PROSITE" id="PS50937">
    <property type="entry name" value="HTH_MERR_2"/>
    <property type="match status" value="1"/>
</dbReference>
<keyword evidence="1" id="KW-0678">Repressor</keyword>
<evidence type="ECO:0000313" key="6">
    <source>
        <dbReference type="EMBL" id="MFC6182067.1"/>
    </source>
</evidence>
<evidence type="ECO:0000256" key="4">
    <source>
        <dbReference type="ARBA" id="ARBA00023163"/>
    </source>
</evidence>
<evidence type="ECO:0000256" key="2">
    <source>
        <dbReference type="ARBA" id="ARBA00023015"/>
    </source>
</evidence>
<dbReference type="CDD" id="cd01109">
    <property type="entry name" value="HTH_YyaN"/>
    <property type="match status" value="1"/>
</dbReference>
<keyword evidence="3" id="KW-0238">DNA-binding</keyword>
<dbReference type="SUPFAM" id="SSF46955">
    <property type="entry name" value="Putative DNA-binding domain"/>
    <property type="match status" value="1"/>
</dbReference>
<evidence type="ECO:0000256" key="1">
    <source>
        <dbReference type="ARBA" id="ARBA00022491"/>
    </source>
</evidence>
<accession>A0ABW1S2Y1</accession>
<dbReference type="PRINTS" id="PR00040">
    <property type="entry name" value="HTHMERR"/>
</dbReference>
<keyword evidence="7" id="KW-1185">Reference proteome</keyword>
<dbReference type="Proteomes" id="UP001596282">
    <property type="component" value="Unassembled WGS sequence"/>
</dbReference>
<gene>
    <name evidence="6" type="ORF">ACFP5Y_12600</name>
</gene>
<dbReference type="PANTHER" id="PTHR30204:SF69">
    <property type="entry name" value="MERR-FAMILY TRANSCRIPTIONAL REGULATOR"/>
    <property type="match status" value="1"/>
</dbReference>
<dbReference type="InterPro" id="IPR009061">
    <property type="entry name" value="DNA-bd_dom_put_sf"/>
</dbReference>
<sequence>MYHIGEFAQRVALSIDTLRYYEKLGLLQPKRDNHQQRLYSDQDLTWLAFIKRLKQIGMPMRDIQTYAKLRAQGDTTITARMTLLHHQTERLLIARAEVDAQLKFLDRKLTIYQDRLRELTKF</sequence>
<dbReference type="EMBL" id="JBHSSC010000043">
    <property type="protein sequence ID" value="MFC6182067.1"/>
    <property type="molecule type" value="Genomic_DNA"/>
</dbReference>
<evidence type="ECO:0000313" key="7">
    <source>
        <dbReference type="Proteomes" id="UP001596282"/>
    </source>
</evidence>
<name>A0ABW1S2Y1_9LACO</name>
<dbReference type="InterPro" id="IPR047057">
    <property type="entry name" value="MerR_fam"/>
</dbReference>
<evidence type="ECO:0000259" key="5">
    <source>
        <dbReference type="PROSITE" id="PS50937"/>
    </source>
</evidence>